<dbReference type="PANTHER" id="PTHR38657:SF1">
    <property type="entry name" value="SLR1343 PROTEIN"/>
    <property type="match status" value="1"/>
</dbReference>
<dbReference type="InterPro" id="IPR052551">
    <property type="entry name" value="UV-DNA_repair_photolyase"/>
</dbReference>
<dbReference type="InterPro" id="IPR014729">
    <property type="entry name" value="Rossmann-like_a/b/a_fold"/>
</dbReference>
<reference evidence="2 3" key="1">
    <citation type="submission" date="2016-10" db="EMBL/GenBank/DDBJ databases">
        <authorList>
            <person name="de Groot N.N."/>
        </authorList>
    </citation>
    <scope>NUCLEOTIDE SEQUENCE [LARGE SCALE GENOMIC DNA]</scope>
    <source>
        <strain evidence="2 3">CGMCC 4.6533</strain>
    </source>
</reference>
<dbReference type="EMBL" id="FNDJ01000001">
    <property type="protein sequence ID" value="SDH17131.1"/>
    <property type="molecule type" value="Genomic_DNA"/>
</dbReference>
<name>A0A1G8A8E8_9ACTN</name>
<accession>A0A1G8A8E8</accession>
<dbReference type="InterPro" id="IPR007357">
    <property type="entry name" value="PhrB-like"/>
</dbReference>
<dbReference type="OrthoDB" id="5288100at2"/>
<dbReference type="STRING" id="633440.SAMN05421869_101648"/>
<feature type="region of interest" description="Disordered" evidence="1">
    <location>
        <begin position="153"/>
        <end position="178"/>
    </location>
</feature>
<dbReference type="Proteomes" id="UP000199202">
    <property type="component" value="Unassembled WGS sequence"/>
</dbReference>
<protein>
    <submittedName>
        <fullName evidence="2">Deoxyribodipyrimidine photolyase-related protein</fullName>
    </submittedName>
</protein>
<dbReference type="InterPro" id="IPR036134">
    <property type="entry name" value="Crypto/Photolyase_FAD-like_sf"/>
</dbReference>
<dbReference type="Gene3D" id="1.10.10.1710">
    <property type="entry name" value="Deoxyribodipyrimidine photolyase-related"/>
    <property type="match status" value="1"/>
</dbReference>
<dbReference type="PANTHER" id="PTHR38657">
    <property type="entry name" value="SLR1343 PROTEIN"/>
    <property type="match status" value="1"/>
</dbReference>
<proteinExistence type="predicted"/>
<sequence length="493" mass="55900">MGTDGRRWIFADQLGEHFLDAAGQPVLLIESRAVLRRRRFHRQKAHLVLSALRHRAAELGDRAVFVQGDTYGQALARVREPLTVCRPTSHAAAEFVAGLRDVTVLEPRGFASTQAEFARWARERGRGRLLMEDFYRDARRRLDVLMDGDEPAGGRWNFDAENRQPPPPGGLNAPRPWRPVEDEIDERVRHDLSRWERAGDMAFVGRDAPRAFPATRAEALAALDDFTAHRLPRFGPHQDAMLADDPVMAHSLLSAALNLGLLDPMECVRAAEAAYHAGRAPLASVEGYVRQLIGWRDYIWHLYWHLGPAYRKENRLAARVRPPEWFRELDAGAVRARCLSWALEQVRDHGFTHHIVRLMVLGNYALQRGFRPGDLADWFHRCFVDGYDWVMIPNVVGMSQYADGGTLATKPYAAGGAYINRMSDFCGGCDYRPAERTGDAACPFTAGYWWFLARNEQRLKGNHRVAVQLRNLHRLSDLDEVCAREQDRGTDPP</sequence>
<evidence type="ECO:0000313" key="2">
    <source>
        <dbReference type="EMBL" id="SDH17131.1"/>
    </source>
</evidence>
<dbReference type="Gene3D" id="1.25.40.80">
    <property type="match status" value="1"/>
</dbReference>
<keyword evidence="3" id="KW-1185">Reference proteome</keyword>
<keyword evidence="2" id="KW-0456">Lyase</keyword>
<dbReference type="GO" id="GO:0016829">
    <property type="term" value="F:lyase activity"/>
    <property type="evidence" value="ECO:0007669"/>
    <property type="project" value="UniProtKB-KW"/>
</dbReference>
<dbReference type="Pfam" id="PF04244">
    <property type="entry name" value="DPRP"/>
    <property type="match status" value="1"/>
</dbReference>
<dbReference type="Gene3D" id="1.10.579.10">
    <property type="entry name" value="DNA Cyclobutane Dipyrimidine Photolyase, subunit A, domain 3"/>
    <property type="match status" value="1"/>
</dbReference>
<dbReference type="SUPFAM" id="SSF48173">
    <property type="entry name" value="Cryptochrome/photolyase FAD-binding domain"/>
    <property type="match status" value="1"/>
</dbReference>
<dbReference type="RefSeq" id="WP_090928977.1">
    <property type="nucleotide sequence ID" value="NZ_FNDJ01000001.1"/>
</dbReference>
<dbReference type="AlphaFoldDB" id="A0A1G8A8E8"/>
<dbReference type="Gene3D" id="3.40.50.620">
    <property type="entry name" value="HUPs"/>
    <property type="match status" value="1"/>
</dbReference>
<evidence type="ECO:0000256" key="1">
    <source>
        <dbReference type="SAM" id="MobiDB-lite"/>
    </source>
</evidence>
<organism evidence="2 3">
    <name type="scientific">Nonomuraea jiangxiensis</name>
    <dbReference type="NCBI Taxonomy" id="633440"/>
    <lineage>
        <taxon>Bacteria</taxon>
        <taxon>Bacillati</taxon>
        <taxon>Actinomycetota</taxon>
        <taxon>Actinomycetes</taxon>
        <taxon>Streptosporangiales</taxon>
        <taxon>Streptosporangiaceae</taxon>
        <taxon>Nonomuraea</taxon>
    </lineage>
</organism>
<gene>
    <name evidence="2" type="ORF">SAMN05421869_101648</name>
</gene>
<evidence type="ECO:0000313" key="3">
    <source>
        <dbReference type="Proteomes" id="UP000199202"/>
    </source>
</evidence>